<dbReference type="EMBL" id="JAEUBD010001504">
    <property type="protein sequence ID" value="KAH3659588.1"/>
    <property type="molecule type" value="Genomic_DNA"/>
</dbReference>
<reference evidence="1" key="1">
    <citation type="journal article" date="2021" name="Open Biol.">
        <title>Shared evolutionary footprints suggest mitochondrial oxidative damage underlies multiple complex I losses in fungi.</title>
        <authorList>
            <person name="Schikora-Tamarit M.A."/>
            <person name="Marcet-Houben M."/>
            <person name="Nosek J."/>
            <person name="Gabaldon T."/>
        </authorList>
    </citation>
    <scope>NUCLEOTIDE SEQUENCE</scope>
    <source>
        <strain evidence="1">NCAIM Y.01608</strain>
    </source>
</reference>
<evidence type="ECO:0000313" key="1">
    <source>
        <dbReference type="EMBL" id="KAH3659588.1"/>
    </source>
</evidence>
<proteinExistence type="predicted"/>
<accession>A0A9P8NSC9</accession>
<name>A0A9P8NSC9_9ASCO</name>
<comment type="caution">
    <text evidence="1">The sequence shown here is derived from an EMBL/GenBank/DDBJ whole genome shotgun (WGS) entry which is preliminary data.</text>
</comment>
<keyword evidence="2" id="KW-1185">Reference proteome</keyword>
<sequence>MPKVSTLILLSPKHVVCKTAHWKKTYGLDMYSSIATSMTYDWSLGNVGNEHKSEDLLKKFPKKAFILSPLEPLTLKTASKAMSIER</sequence>
<reference evidence="1" key="2">
    <citation type="submission" date="2021-01" db="EMBL/GenBank/DDBJ databases">
        <authorList>
            <person name="Schikora-Tamarit M.A."/>
        </authorList>
    </citation>
    <scope>NUCLEOTIDE SEQUENCE</scope>
    <source>
        <strain evidence="1">NCAIM Y.01608</strain>
    </source>
</reference>
<evidence type="ECO:0000313" key="2">
    <source>
        <dbReference type="Proteomes" id="UP000788993"/>
    </source>
</evidence>
<dbReference type="Proteomes" id="UP000788993">
    <property type="component" value="Unassembled WGS sequence"/>
</dbReference>
<protein>
    <submittedName>
        <fullName evidence="1">Uncharacterized protein</fullName>
    </submittedName>
</protein>
<gene>
    <name evidence="1" type="ORF">OGATHE_005633</name>
</gene>
<organism evidence="1 2">
    <name type="scientific">Ogataea polymorpha</name>
    <dbReference type="NCBI Taxonomy" id="460523"/>
    <lineage>
        <taxon>Eukaryota</taxon>
        <taxon>Fungi</taxon>
        <taxon>Dikarya</taxon>
        <taxon>Ascomycota</taxon>
        <taxon>Saccharomycotina</taxon>
        <taxon>Pichiomycetes</taxon>
        <taxon>Pichiales</taxon>
        <taxon>Pichiaceae</taxon>
        <taxon>Ogataea</taxon>
    </lineage>
</organism>
<dbReference type="AlphaFoldDB" id="A0A9P8NSC9"/>